<dbReference type="EMBL" id="BAAAQD010000001">
    <property type="protein sequence ID" value="GAA1501259.1"/>
    <property type="molecule type" value="Genomic_DNA"/>
</dbReference>
<dbReference type="InterPro" id="IPR051791">
    <property type="entry name" value="Pra-immunoreactive"/>
</dbReference>
<feature type="domain" description="RDD" evidence="7">
    <location>
        <begin position="14"/>
        <end position="141"/>
    </location>
</feature>
<dbReference type="Proteomes" id="UP001501470">
    <property type="component" value="Unassembled WGS sequence"/>
</dbReference>
<evidence type="ECO:0000256" key="4">
    <source>
        <dbReference type="ARBA" id="ARBA00022989"/>
    </source>
</evidence>
<evidence type="ECO:0000256" key="6">
    <source>
        <dbReference type="SAM" id="Phobius"/>
    </source>
</evidence>
<reference evidence="8 9" key="1">
    <citation type="journal article" date="2019" name="Int. J. Syst. Evol. Microbiol.">
        <title>The Global Catalogue of Microorganisms (GCM) 10K type strain sequencing project: providing services to taxonomists for standard genome sequencing and annotation.</title>
        <authorList>
            <consortium name="The Broad Institute Genomics Platform"/>
            <consortium name="The Broad Institute Genome Sequencing Center for Infectious Disease"/>
            <person name="Wu L."/>
            <person name="Ma J."/>
        </authorList>
    </citation>
    <scope>NUCLEOTIDE SEQUENCE [LARGE SCALE GENOMIC DNA]</scope>
    <source>
        <strain evidence="8 9">JCM 15933</strain>
    </source>
</reference>
<comment type="subcellular location">
    <subcellularLocation>
        <location evidence="1">Cell membrane</location>
        <topology evidence="1">Multi-pass membrane protein</topology>
    </subcellularLocation>
</comment>
<name>A0ABN1ZMT3_9ACTN</name>
<keyword evidence="3 6" id="KW-0812">Transmembrane</keyword>
<feature type="transmembrane region" description="Helical" evidence="6">
    <location>
        <begin position="50"/>
        <end position="73"/>
    </location>
</feature>
<protein>
    <recommendedName>
        <fullName evidence="7">RDD domain-containing protein</fullName>
    </recommendedName>
</protein>
<evidence type="ECO:0000256" key="1">
    <source>
        <dbReference type="ARBA" id="ARBA00004651"/>
    </source>
</evidence>
<keyword evidence="2" id="KW-1003">Cell membrane</keyword>
<dbReference type="PANTHER" id="PTHR36115">
    <property type="entry name" value="PROLINE-RICH ANTIGEN HOMOLOG-RELATED"/>
    <property type="match status" value="1"/>
</dbReference>
<proteinExistence type="predicted"/>
<comment type="caution">
    <text evidence="8">The sequence shown here is derived from an EMBL/GenBank/DDBJ whole genome shotgun (WGS) entry which is preliminary data.</text>
</comment>
<keyword evidence="5 6" id="KW-0472">Membrane</keyword>
<dbReference type="InterPro" id="IPR010432">
    <property type="entry name" value="RDD"/>
</dbReference>
<keyword evidence="4 6" id="KW-1133">Transmembrane helix</keyword>
<dbReference type="Pfam" id="PF06271">
    <property type="entry name" value="RDD"/>
    <property type="match status" value="1"/>
</dbReference>
<dbReference type="PANTHER" id="PTHR36115:SF4">
    <property type="entry name" value="MEMBRANE PROTEIN"/>
    <property type="match status" value="1"/>
</dbReference>
<gene>
    <name evidence="8" type="ORF">GCM10009827_009910</name>
</gene>
<organism evidence="8 9">
    <name type="scientific">Dactylosporangium maewongense</name>
    <dbReference type="NCBI Taxonomy" id="634393"/>
    <lineage>
        <taxon>Bacteria</taxon>
        <taxon>Bacillati</taxon>
        <taxon>Actinomycetota</taxon>
        <taxon>Actinomycetes</taxon>
        <taxon>Micromonosporales</taxon>
        <taxon>Micromonosporaceae</taxon>
        <taxon>Dactylosporangium</taxon>
    </lineage>
</organism>
<feature type="transmembrane region" description="Helical" evidence="6">
    <location>
        <begin position="104"/>
        <end position="123"/>
    </location>
</feature>
<evidence type="ECO:0000256" key="3">
    <source>
        <dbReference type="ARBA" id="ARBA00022692"/>
    </source>
</evidence>
<dbReference type="RefSeq" id="WP_344499910.1">
    <property type="nucleotide sequence ID" value="NZ_BAAAQD010000001.1"/>
</dbReference>
<evidence type="ECO:0000256" key="2">
    <source>
        <dbReference type="ARBA" id="ARBA00022475"/>
    </source>
</evidence>
<evidence type="ECO:0000313" key="9">
    <source>
        <dbReference type="Proteomes" id="UP001501470"/>
    </source>
</evidence>
<keyword evidence="9" id="KW-1185">Reference proteome</keyword>
<evidence type="ECO:0000313" key="8">
    <source>
        <dbReference type="EMBL" id="GAA1501259.1"/>
    </source>
</evidence>
<sequence>MIGDVEEGPPMAPATVRDRAVARLIDTGVLAGAVLVLGLAVLLLGDGSRLPAMLAVLAFGVLCGYEFVMLGAYGETIGKRVMRLRVVRLDGDEPGWGAAFSRTFFLTIAGCLSCGLGGLLFYLSPLLDPGPWKRGWHDHVAATFVVSTRDSDVVARGTVDEPRWRGLAQRALGR</sequence>
<evidence type="ECO:0000259" key="7">
    <source>
        <dbReference type="Pfam" id="PF06271"/>
    </source>
</evidence>
<accession>A0ABN1ZMT3</accession>
<evidence type="ECO:0000256" key="5">
    <source>
        <dbReference type="ARBA" id="ARBA00023136"/>
    </source>
</evidence>
<feature type="transmembrane region" description="Helical" evidence="6">
    <location>
        <begin position="21"/>
        <end position="44"/>
    </location>
</feature>